<feature type="transmembrane region" description="Helical" evidence="1">
    <location>
        <begin position="238"/>
        <end position="257"/>
    </location>
</feature>
<reference evidence="2" key="1">
    <citation type="submission" date="2022-05" db="EMBL/GenBank/DDBJ databases">
        <title>Draft genome sequence of Clostridium tertium strain CP3 isolated from Peru.</title>
        <authorList>
            <person name="Hurtado R."/>
            <person name="Lima L."/>
            <person name="Sousa T."/>
            <person name="Jaiswal A.K."/>
            <person name="Tiwari S."/>
            <person name="Maturrano L."/>
            <person name="Brenig B."/>
            <person name="Azevedo V."/>
        </authorList>
    </citation>
    <scope>NUCLEOTIDE SEQUENCE</scope>
    <source>
        <strain evidence="2">CP3</strain>
    </source>
</reference>
<dbReference type="RefSeq" id="WP_008680516.1">
    <property type="nucleotide sequence ID" value="NZ_CABKOG010000003.1"/>
</dbReference>
<keyword evidence="1" id="KW-1133">Transmembrane helix</keyword>
<evidence type="ECO:0000256" key="1">
    <source>
        <dbReference type="SAM" id="Phobius"/>
    </source>
</evidence>
<feature type="transmembrane region" description="Helical" evidence="1">
    <location>
        <begin position="418"/>
        <end position="434"/>
    </location>
</feature>
<dbReference type="EMBL" id="JAMRYU010000001">
    <property type="protein sequence ID" value="MDC4238565.1"/>
    <property type="molecule type" value="Genomic_DNA"/>
</dbReference>
<evidence type="ECO:0000313" key="3">
    <source>
        <dbReference type="Proteomes" id="UP001141183"/>
    </source>
</evidence>
<feature type="transmembrane region" description="Helical" evidence="1">
    <location>
        <begin position="168"/>
        <end position="185"/>
    </location>
</feature>
<feature type="transmembrane region" description="Helical" evidence="1">
    <location>
        <begin position="192"/>
        <end position="209"/>
    </location>
</feature>
<dbReference type="InterPro" id="IPR029468">
    <property type="entry name" value="O-ag_pol_Wzy"/>
</dbReference>
<dbReference type="Pfam" id="PF14296">
    <property type="entry name" value="O-ag_pol_Wzy"/>
    <property type="match status" value="1"/>
</dbReference>
<proteinExistence type="predicted"/>
<dbReference type="NCBIfam" id="TIGR04370">
    <property type="entry name" value="glyco_rpt_poly"/>
    <property type="match status" value="1"/>
</dbReference>
<evidence type="ECO:0000313" key="2">
    <source>
        <dbReference type="EMBL" id="MDC4238565.1"/>
    </source>
</evidence>
<organism evidence="2 3">
    <name type="scientific">Clostridium tertium</name>
    <dbReference type="NCBI Taxonomy" id="1559"/>
    <lineage>
        <taxon>Bacteria</taxon>
        <taxon>Bacillati</taxon>
        <taxon>Bacillota</taxon>
        <taxon>Clostridia</taxon>
        <taxon>Eubacteriales</taxon>
        <taxon>Clostridiaceae</taxon>
        <taxon>Clostridium</taxon>
    </lineage>
</organism>
<dbReference type="Proteomes" id="UP001141183">
    <property type="component" value="Unassembled WGS sequence"/>
</dbReference>
<protein>
    <submittedName>
        <fullName evidence="2">Oligosaccharide repeat unit polymerase</fullName>
    </submittedName>
</protein>
<dbReference type="AlphaFoldDB" id="A0A9X4AYI2"/>
<comment type="caution">
    <text evidence="2">The sequence shown here is derived from an EMBL/GenBank/DDBJ whole genome shotgun (WGS) entry which is preliminary data.</text>
</comment>
<feature type="transmembrane region" description="Helical" evidence="1">
    <location>
        <begin position="126"/>
        <end position="148"/>
    </location>
</feature>
<feature type="transmembrane region" description="Helical" evidence="1">
    <location>
        <begin position="6"/>
        <end position="26"/>
    </location>
</feature>
<keyword evidence="1" id="KW-0472">Membrane</keyword>
<name>A0A9X4AYI2_9CLOT</name>
<feature type="transmembrane region" description="Helical" evidence="1">
    <location>
        <begin position="33"/>
        <end position="55"/>
    </location>
</feature>
<feature type="transmembrane region" description="Helical" evidence="1">
    <location>
        <begin position="354"/>
        <end position="376"/>
    </location>
</feature>
<keyword evidence="3" id="KW-1185">Reference proteome</keyword>
<gene>
    <name evidence="2" type="ORF">NE398_00045</name>
</gene>
<sequence length="442" mass="51739">MIDNISFFVKCIFIITNILFVGYIVYKFYKRKYILSIFNINVYIFAFSLLFSSYFQFSKEAWRFLGVTDPSKYYLYLNKIILINCIGFIIFIITMFISEFDLIKNKRKIKSFDLIYNSLNNINKKYICTISIIIMITWIILILIAGQIPLFGDRLVFNKDHLRILRPIYLLINYMISIVGSYFSYKFIINKNKSDALFAVLSVIILLLTGNRGPVMFLILNIFIVFVYYNFSVKKATNFIILSVITVLILGVSMSFIRNKSFNTDTLVNDIKVEILYGNTFSDIRDGAFVLKGYDNKFDGYLYGKNYFADIISIIPSSISNYRETWSYGSFSTKTLFNMEDHYGLRGGWFLEPYINFGYIGIIIIALVTGRIFGLCEKRFWDETINKKENKFAEKQIFMGFNIFLAQSLFTSSIFNQFYAYLGIVILYIFISLIDKKLRLNK</sequence>
<feature type="transmembrane region" description="Helical" evidence="1">
    <location>
        <begin position="75"/>
        <end position="98"/>
    </location>
</feature>
<keyword evidence="1" id="KW-0812">Transmembrane</keyword>
<accession>A0A9X4AYI2</accession>